<sequence>MNTLELKNSVIAKINEIHDRDFLLAIKTIIDAKTSKDYSSTDYNNDILKAEEDIANGYLVSHEEIKAKMEQWKKK</sequence>
<name>A0ABP7TBT5_9FLAO</name>
<evidence type="ECO:0000313" key="2">
    <source>
        <dbReference type="Proteomes" id="UP001500968"/>
    </source>
</evidence>
<keyword evidence="2" id="KW-1185">Reference proteome</keyword>
<organism evidence="1 2">
    <name type="scientific">Flavobacterium cheonhonense</name>
    <dbReference type="NCBI Taxonomy" id="706185"/>
    <lineage>
        <taxon>Bacteria</taxon>
        <taxon>Pseudomonadati</taxon>
        <taxon>Bacteroidota</taxon>
        <taxon>Flavobacteriia</taxon>
        <taxon>Flavobacteriales</taxon>
        <taxon>Flavobacteriaceae</taxon>
        <taxon>Flavobacterium</taxon>
    </lineage>
</organism>
<accession>A0ABP7TBT5</accession>
<dbReference type="Proteomes" id="UP001500968">
    <property type="component" value="Unassembled WGS sequence"/>
</dbReference>
<dbReference type="EMBL" id="BAABCR010000003">
    <property type="protein sequence ID" value="GAA4023601.1"/>
    <property type="molecule type" value="Genomic_DNA"/>
</dbReference>
<evidence type="ECO:0008006" key="3">
    <source>
        <dbReference type="Google" id="ProtNLM"/>
    </source>
</evidence>
<gene>
    <name evidence="1" type="ORF">GCM10022386_03230</name>
</gene>
<protein>
    <recommendedName>
        <fullName evidence="3">Addiction module component</fullName>
    </recommendedName>
</protein>
<reference evidence="2" key="1">
    <citation type="journal article" date="2019" name="Int. J. Syst. Evol. Microbiol.">
        <title>The Global Catalogue of Microorganisms (GCM) 10K type strain sequencing project: providing services to taxonomists for standard genome sequencing and annotation.</title>
        <authorList>
            <consortium name="The Broad Institute Genomics Platform"/>
            <consortium name="The Broad Institute Genome Sequencing Center for Infectious Disease"/>
            <person name="Wu L."/>
            <person name="Ma J."/>
        </authorList>
    </citation>
    <scope>NUCLEOTIDE SEQUENCE [LARGE SCALE GENOMIC DNA]</scope>
    <source>
        <strain evidence="2">JCM 17064</strain>
    </source>
</reference>
<comment type="caution">
    <text evidence="1">The sequence shown here is derived from an EMBL/GenBank/DDBJ whole genome shotgun (WGS) entry which is preliminary data.</text>
</comment>
<dbReference type="RefSeq" id="WP_290873655.1">
    <property type="nucleotide sequence ID" value="NZ_BAABCR010000003.1"/>
</dbReference>
<evidence type="ECO:0000313" key="1">
    <source>
        <dbReference type="EMBL" id="GAA4023601.1"/>
    </source>
</evidence>
<proteinExistence type="predicted"/>